<organism evidence="2 3">
    <name type="scientific">Heterorhabditis bacteriophora</name>
    <name type="common">Entomopathogenic nematode worm</name>
    <dbReference type="NCBI Taxonomy" id="37862"/>
    <lineage>
        <taxon>Eukaryota</taxon>
        <taxon>Metazoa</taxon>
        <taxon>Ecdysozoa</taxon>
        <taxon>Nematoda</taxon>
        <taxon>Chromadorea</taxon>
        <taxon>Rhabditida</taxon>
        <taxon>Rhabditina</taxon>
        <taxon>Rhabditomorpha</taxon>
        <taxon>Strongyloidea</taxon>
        <taxon>Heterorhabditidae</taxon>
        <taxon>Heterorhabditis</taxon>
    </lineage>
</organism>
<sequence>MRTLLSLICECLNFQFKILFFYVNILRDGLRIRNEITVYIFMAWDFVYLSYYVLFLKWMYFFL</sequence>
<keyword evidence="1" id="KW-1133">Transmembrane helix</keyword>
<accession>A0A1I7WLI3</accession>
<evidence type="ECO:0000256" key="1">
    <source>
        <dbReference type="SAM" id="Phobius"/>
    </source>
</evidence>
<protein>
    <submittedName>
        <fullName evidence="3">Uncharacterized protein</fullName>
    </submittedName>
</protein>
<feature type="transmembrane region" description="Helical" evidence="1">
    <location>
        <begin position="36"/>
        <end position="60"/>
    </location>
</feature>
<evidence type="ECO:0000313" key="3">
    <source>
        <dbReference type="WBParaSite" id="Hba_06000"/>
    </source>
</evidence>
<dbReference type="WBParaSite" id="Hba_06000">
    <property type="protein sequence ID" value="Hba_06000"/>
    <property type="gene ID" value="Hba_06000"/>
</dbReference>
<name>A0A1I7WLI3_HETBA</name>
<evidence type="ECO:0000313" key="2">
    <source>
        <dbReference type="Proteomes" id="UP000095283"/>
    </source>
</evidence>
<keyword evidence="2" id="KW-1185">Reference proteome</keyword>
<keyword evidence="1" id="KW-0812">Transmembrane</keyword>
<dbReference type="AlphaFoldDB" id="A0A1I7WLI3"/>
<proteinExistence type="predicted"/>
<keyword evidence="1" id="KW-0472">Membrane</keyword>
<reference evidence="3" key="1">
    <citation type="submission" date="2016-11" db="UniProtKB">
        <authorList>
            <consortium name="WormBaseParasite"/>
        </authorList>
    </citation>
    <scope>IDENTIFICATION</scope>
</reference>
<dbReference type="Proteomes" id="UP000095283">
    <property type="component" value="Unplaced"/>
</dbReference>